<keyword evidence="2" id="KW-0378">Hydrolase</keyword>
<dbReference type="Pfam" id="PF23162">
    <property type="entry name" value="AEP_C962R"/>
    <property type="match status" value="1"/>
</dbReference>
<evidence type="ECO:0000256" key="3">
    <source>
        <dbReference type="ARBA" id="ARBA00022840"/>
    </source>
</evidence>
<feature type="region of interest" description="Disordered" evidence="4">
    <location>
        <begin position="261"/>
        <end position="289"/>
    </location>
</feature>
<evidence type="ECO:0000256" key="2">
    <source>
        <dbReference type="ARBA" id="ARBA00022801"/>
    </source>
</evidence>
<proteinExistence type="predicted"/>
<keyword evidence="3" id="KW-0067">ATP-binding</keyword>
<protein>
    <recommendedName>
        <fullName evidence="5">SF3 helicase domain-containing protein</fullName>
    </recommendedName>
</protein>
<accession>A0A6C0B201</accession>
<dbReference type="NCBIfam" id="TIGR01613">
    <property type="entry name" value="primase_Cterm"/>
    <property type="match status" value="1"/>
</dbReference>
<evidence type="ECO:0000259" key="5">
    <source>
        <dbReference type="PROSITE" id="PS51206"/>
    </source>
</evidence>
<dbReference type="GO" id="GO:0005524">
    <property type="term" value="F:ATP binding"/>
    <property type="evidence" value="ECO:0007669"/>
    <property type="project" value="UniProtKB-KW"/>
</dbReference>
<sequence length="887" mass="101198">MADRMTLREFLAANKSDSVFTHTGLKGGKFFIKDEDLDRFYDLYTESILDGDHVHLVEKNTQIGSLRVDFDFIYKPDITTHQHTRDQVVNFCKAYMDAIGEYVQLPPKVEVYVMEKRKPTLDVKGNRMKSGIHMVVPGVCTTSMVEQSVRRNLLKTVASFFPDLPLTETWDKVYDEAVVKRSVNWMLYGSRKGDDNSRPYETKYIVNYEGGKVSVNTTVPAVTSALIRKLSIRRQEEDETPMTEKGKATYSGIPEVRISGGRAMTPARGRPAVRGEKPSSRGSSPAGRIVRPLEAEEKDFLKDHVMNLKLERATGYNEWLQVGLCLHNIHPDLLDVFLDFSAQYEDKFNEADCIQKWNGMTFRNDGDRVGLGTLRFWSRTDNFDGYVEIESRNVERLIVTACSGTEHDVASLIYAKFRDSYKCADFGKNVWYRWSGHIWAETDCGIDLQLKLSKEIAQEFFKRANRMGLELEGKSCTTEGKGDCGVCEYCQRENQRTSFMKMYTKLKTTTFKNNVMKECRELFFDQQFAKKVDSNKDLIAFNNGVLDMTDTSKFVFRNGLPEDYISFSTEIDYDPERNYYDYPEWPAIQAFINQVLPDPEVRMYFMRHLATCLMGGNKAQKFHILTGSGSNGKSMLMNLVSKALGDYAAVVPISLFTQKRGKSGAAAPEVIRLKGRRFVTMQEPDEKIALNTGLMKEISSCEKMYARDLFKSGCEFEVQAKFHLACNEKPEINTTDGGTWRRLVVVNYTSKFVDKPCEPHHYPIDETIQGSVMSVAWATPFLNFLVTTLKEGNGFHKLPTPGKVLEYTSEYRNDTDGIARFLSEKTEEFKAGDEVQAVLKTQLQSVFKQWKLSNENLSLSVSDLVKRVTEKFGKYPAGGWTNFRMVD</sequence>
<dbReference type="AlphaFoldDB" id="A0A6C0B201"/>
<reference evidence="6" key="1">
    <citation type="journal article" date="2020" name="Nature">
        <title>Giant virus diversity and host interactions through global metagenomics.</title>
        <authorList>
            <person name="Schulz F."/>
            <person name="Roux S."/>
            <person name="Paez-Espino D."/>
            <person name="Jungbluth S."/>
            <person name="Walsh D.A."/>
            <person name="Denef V.J."/>
            <person name="McMahon K.D."/>
            <person name="Konstantinidis K.T."/>
            <person name="Eloe-Fadrosh E.A."/>
            <person name="Kyrpides N.C."/>
            <person name="Woyke T."/>
        </authorList>
    </citation>
    <scope>NUCLEOTIDE SEQUENCE</scope>
    <source>
        <strain evidence="6">GVMAG-M-3300009185-7</strain>
    </source>
</reference>
<organism evidence="6">
    <name type="scientific">viral metagenome</name>
    <dbReference type="NCBI Taxonomy" id="1070528"/>
    <lineage>
        <taxon>unclassified sequences</taxon>
        <taxon>metagenomes</taxon>
        <taxon>organismal metagenomes</taxon>
    </lineage>
</organism>
<feature type="domain" description="SF3 helicase" evidence="5">
    <location>
        <begin position="600"/>
        <end position="761"/>
    </location>
</feature>
<dbReference type="PROSITE" id="PS51206">
    <property type="entry name" value="SF3_HELICASE_1"/>
    <property type="match status" value="1"/>
</dbReference>
<dbReference type="Gene3D" id="3.40.50.300">
    <property type="entry name" value="P-loop containing nucleotide triphosphate hydrolases"/>
    <property type="match status" value="1"/>
</dbReference>
<dbReference type="GO" id="GO:0016817">
    <property type="term" value="F:hydrolase activity, acting on acid anhydrides"/>
    <property type="evidence" value="ECO:0007669"/>
    <property type="project" value="InterPro"/>
</dbReference>
<keyword evidence="1" id="KW-0547">Nucleotide-binding</keyword>
<dbReference type="InterPro" id="IPR006500">
    <property type="entry name" value="Helicase_put_C_phage/plasmid"/>
</dbReference>
<dbReference type="InterPro" id="IPR014015">
    <property type="entry name" value="Helicase_SF3_DNA-vir"/>
</dbReference>
<dbReference type="PANTHER" id="PTHR35372:SF2">
    <property type="entry name" value="SF3 HELICASE DOMAIN-CONTAINING PROTEIN"/>
    <property type="match status" value="1"/>
</dbReference>
<dbReference type="InterPro" id="IPR027417">
    <property type="entry name" value="P-loop_NTPase"/>
</dbReference>
<evidence type="ECO:0000256" key="1">
    <source>
        <dbReference type="ARBA" id="ARBA00022741"/>
    </source>
</evidence>
<dbReference type="PANTHER" id="PTHR35372">
    <property type="entry name" value="ATP BINDING PROTEIN-RELATED"/>
    <property type="match status" value="1"/>
</dbReference>
<dbReference type="InterPro" id="IPR056443">
    <property type="entry name" value="AEP_C962R"/>
</dbReference>
<evidence type="ECO:0000256" key="4">
    <source>
        <dbReference type="SAM" id="MobiDB-lite"/>
    </source>
</evidence>
<dbReference type="InterPro" id="IPR051620">
    <property type="entry name" value="ORF904-like_C"/>
</dbReference>
<dbReference type="InterPro" id="IPR014819">
    <property type="entry name" value="PriCT_2"/>
</dbReference>
<dbReference type="Pfam" id="PF08707">
    <property type="entry name" value="PriCT_2"/>
    <property type="match status" value="1"/>
</dbReference>
<name>A0A6C0B201_9ZZZZ</name>
<dbReference type="InterPro" id="IPR014818">
    <property type="entry name" value="Phage/plasmid_primase_P4_C"/>
</dbReference>
<dbReference type="Pfam" id="PF08706">
    <property type="entry name" value="D5_N"/>
    <property type="match status" value="1"/>
</dbReference>
<dbReference type="EMBL" id="MN739050">
    <property type="protein sequence ID" value="QHS86060.1"/>
    <property type="molecule type" value="Genomic_DNA"/>
</dbReference>
<evidence type="ECO:0000313" key="6">
    <source>
        <dbReference type="EMBL" id="QHS86060.1"/>
    </source>
</evidence>